<evidence type="ECO:0000313" key="2">
    <source>
        <dbReference type="EMBL" id="GIE13048.1"/>
    </source>
</evidence>
<protein>
    <recommendedName>
        <fullName evidence="1">N-acetyltransferase domain-containing protein</fullName>
    </recommendedName>
</protein>
<proteinExistence type="predicted"/>
<reference evidence="2" key="1">
    <citation type="submission" date="2021-01" db="EMBL/GenBank/DDBJ databases">
        <title>Whole genome shotgun sequence of Actinoplanes ferrugineus NBRC 15555.</title>
        <authorList>
            <person name="Komaki H."/>
            <person name="Tamura T."/>
        </authorList>
    </citation>
    <scope>NUCLEOTIDE SEQUENCE</scope>
    <source>
        <strain evidence="2">NBRC 15555</strain>
    </source>
</reference>
<gene>
    <name evidence="2" type="ORF">Afe05nite_48880</name>
</gene>
<dbReference type="RefSeq" id="WP_203819498.1">
    <property type="nucleotide sequence ID" value="NZ_BAAABP010000063.1"/>
</dbReference>
<dbReference type="InterPro" id="IPR016181">
    <property type="entry name" value="Acyl_CoA_acyltransferase"/>
</dbReference>
<accession>A0A919J4V9</accession>
<evidence type="ECO:0000259" key="1">
    <source>
        <dbReference type="PROSITE" id="PS51186"/>
    </source>
</evidence>
<dbReference type="Pfam" id="PF13508">
    <property type="entry name" value="Acetyltransf_7"/>
    <property type="match status" value="1"/>
</dbReference>
<dbReference type="SUPFAM" id="SSF55729">
    <property type="entry name" value="Acyl-CoA N-acyltransferases (Nat)"/>
    <property type="match status" value="1"/>
</dbReference>
<dbReference type="InterPro" id="IPR000182">
    <property type="entry name" value="GNAT_dom"/>
</dbReference>
<dbReference type="EMBL" id="BOMM01000046">
    <property type="protein sequence ID" value="GIE13048.1"/>
    <property type="molecule type" value="Genomic_DNA"/>
</dbReference>
<sequence length="219" mass="22987">MTELGDLVVRWQRGWGVARSLPAGVDVGGAVRVDSRQRGREVEYFALEGADLGRLAELVLGERAVTWLTVPTTEPHRAAAALEAAGLVLLKRSEQMMTVDLRKHPRRGPAAAYRAQTRVEDGVVTVEVLDESGAVGAGGTAGLSGTDAVADRIATDPAHRRRGLGSVVMGGLAGAALEHGAETGLLIASDDGQHLYRTLGWRPVADVLIAAAPGTKYPD</sequence>
<comment type="caution">
    <text evidence="2">The sequence shown here is derived from an EMBL/GenBank/DDBJ whole genome shotgun (WGS) entry which is preliminary data.</text>
</comment>
<dbReference type="Gene3D" id="3.40.630.30">
    <property type="match status" value="1"/>
</dbReference>
<evidence type="ECO:0000313" key="3">
    <source>
        <dbReference type="Proteomes" id="UP000598174"/>
    </source>
</evidence>
<feature type="domain" description="N-acetyltransferase" evidence="1">
    <location>
        <begin position="85"/>
        <end position="219"/>
    </location>
</feature>
<keyword evidence="3" id="KW-1185">Reference proteome</keyword>
<dbReference type="PROSITE" id="PS51186">
    <property type="entry name" value="GNAT"/>
    <property type="match status" value="1"/>
</dbReference>
<organism evidence="2 3">
    <name type="scientific">Paractinoplanes ferrugineus</name>
    <dbReference type="NCBI Taxonomy" id="113564"/>
    <lineage>
        <taxon>Bacteria</taxon>
        <taxon>Bacillati</taxon>
        <taxon>Actinomycetota</taxon>
        <taxon>Actinomycetes</taxon>
        <taxon>Micromonosporales</taxon>
        <taxon>Micromonosporaceae</taxon>
        <taxon>Paractinoplanes</taxon>
    </lineage>
</organism>
<dbReference type="AlphaFoldDB" id="A0A919J4V9"/>
<dbReference type="Proteomes" id="UP000598174">
    <property type="component" value="Unassembled WGS sequence"/>
</dbReference>
<name>A0A919J4V9_9ACTN</name>
<dbReference type="GO" id="GO:0016747">
    <property type="term" value="F:acyltransferase activity, transferring groups other than amino-acyl groups"/>
    <property type="evidence" value="ECO:0007669"/>
    <property type="project" value="InterPro"/>
</dbReference>